<dbReference type="Proteomes" id="UP000242913">
    <property type="component" value="Unassembled WGS sequence"/>
</dbReference>
<proteinExistence type="predicted"/>
<gene>
    <name evidence="1" type="ORF">X798_04513</name>
</gene>
<evidence type="ECO:0000313" key="1">
    <source>
        <dbReference type="EMBL" id="OZC08453.1"/>
    </source>
</evidence>
<name>A0A238BT28_9BILA</name>
<accession>A0A238BT28</accession>
<organism evidence="1 2">
    <name type="scientific">Onchocerca flexuosa</name>
    <dbReference type="NCBI Taxonomy" id="387005"/>
    <lineage>
        <taxon>Eukaryota</taxon>
        <taxon>Metazoa</taxon>
        <taxon>Ecdysozoa</taxon>
        <taxon>Nematoda</taxon>
        <taxon>Chromadorea</taxon>
        <taxon>Rhabditida</taxon>
        <taxon>Spirurina</taxon>
        <taxon>Spiruromorpha</taxon>
        <taxon>Filarioidea</taxon>
        <taxon>Onchocercidae</taxon>
        <taxon>Onchocerca</taxon>
    </lineage>
</organism>
<dbReference type="AlphaFoldDB" id="A0A238BT28"/>
<sequence>MMIGESSISRYLNKFKLAVLNGMRHEMGFGLGKVDGCSRYLNAFCPDLFVPTCR</sequence>
<keyword evidence="2" id="KW-1185">Reference proteome</keyword>
<protein>
    <submittedName>
        <fullName evidence="1">Uncharacterized protein</fullName>
    </submittedName>
</protein>
<reference evidence="1 2" key="1">
    <citation type="submission" date="2015-12" db="EMBL/GenBank/DDBJ databases">
        <title>Draft genome of the nematode, Onchocerca flexuosa.</title>
        <authorList>
            <person name="Mitreva M."/>
        </authorList>
    </citation>
    <scope>NUCLEOTIDE SEQUENCE [LARGE SCALE GENOMIC DNA]</scope>
    <source>
        <strain evidence="1">Red Deer</strain>
    </source>
</reference>
<dbReference type="EMBL" id="KZ270008">
    <property type="protein sequence ID" value="OZC08453.1"/>
    <property type="molecule type" value="Genomic_DNA"/>
</dbReference>
<evidence type="ECO:0000313" key="2">
    <source>
        <dbReference type="Proteomes" id="UP000242913"/>
    </source>
</evidence>